<evidence type="ECO:0000313" key="2">
    <source>
        <dbReference type="Proteomes" id="UP000326912"/>
    </source>
</evidence>
<protein>
    <submittedName>
        <fullName evidence="1">Uncharacterized protein</fullName>
    </submittedName>
</protein>
<name>A0A5J4KS28_9CHLR</name>
<dbReference type="Proteomes" id="UP000326912">
    <property type="component" value="Unassembled WGS sequence"/>
</dbReference>
<organism evidence="1 2">
    <name type="scientific">Dictyobacter vulcani</name>
    <dbReference type="NCBI Taxonomy" id="2607529"/>
    <lineage>
        <taxon>Bacteria</taxon>
        <taxon>Bacillati</taxon>
        <taxon>Chloroflexota</taxon>
        <taxon>Ktedonobacteria</taxon>
        <taxon>Ktedonobacterales</taxon>
        <taxon>Dictyobacteraceae</taxon>
        <taxon>Dictyobacter</taxon>
    </lineage>
</organism>
<accession>A0A5J4KS28</accession>
<evidence type="ECO:0000313" key="1">
    <source>
        <dbReference type="EMBL" id="GER89912.1"/>
    </source>
</evidence>
<sequence length="96" mass="10483">MTPRSVQNWIAAYRQAEAEMGCGYLGLLDRASQRGNRSPRVPDASKELLREYLSTHYTAPVAKRAASVYRLYCAEAQAQGIPSVGETHLLSGIGSI</sequence>
<dbReference type="EMBL" id="BKZW01000002">
    <property type="protein sequence ID" value="GER89912.1"/>
    <property type="molecule type" value="Genomic_DNA"/>
</dbReference>
<proteinExistence type="predicted"/>
<reference evidence="1 2" key="1">
    <citation type="submission" date="2019-10" db="EMBL/GenBank/DDBJ databases">
        <title>Dictyobacter vulcani sp. nov., within the class Ktedonobacteria, isolated from soil of volcanic Mt. Zao.</title>
        <authorList>
            <person name="Zheng Y."/>
            <person name="Wang C.M."/>
            <person name="Sakai Y."/>
            <person name="Abe K."/>
            <person name="Yokota A."/>
            <person name="Yabe S."/>
        </authorList>
    </citation>
    <scope>NUCLEOTIDE SEQUENCE [LARGE SCALE GENOMIC DNA]</scope>
    <source>
        <strain evidence="1 2">W12</strain>
    </source>
</reference>
<comment type="caution">
    <text evidence="1">The sequence shown here is derived from an EMBL/GenBank/DDBJ whole genome shotgun (WGS) entry which is preliminary data.</text>
</comment>
<dbReference type="AlphaFoldDB" id="A0A5J4KS28"/>
<gene>
    <name evidence="1" type="ORF">KDW_40740</name>
</gene>
<keyword evidence="2" id="KW-1185">Reference proteome</keyword>